<protein>
    <submittedName>
        <fullName evidence="9">CBR-HIF-1 protein</fullName>
    </submittedName>
</protein>
<dbReference type="InterPro" id="IPR035965">
    <property type="entry name" value="PAS-like_dom_sf"/>
</dbReference>
<evidence type="ECO:0000256" key="2">
    <source>
        <dbReference type="ARBA" id="ARBA00022737"/>
    </source>
</evidence>
<organism evidence="8 9">
    <name type="scientific">Loa loa</name>
    <name type="common">Eye worm</name>
    <name type="synonym">Filaria loa</name>
    <dbReference type="NCBI Taxonomy" id="7209"/>
    <lineage>
        <taxon>Eukaryota</taxon>
        <taxon>Metazoa</taxon>
        <taxon>Ecdysozoa</taxon>
        <taxon>Nematoda</taxon>
        <taxon>Chromadorea</taxon>
        <taxon>Rhabditida</taxon>
        <taxon>Spirurina</taxon>
        <taxon>Spiruromorpha</taxon>
        <taxon>Filarioidea</taxon>
        <taxon>Onchocercidae</taxon>
        <taxon>Loa</taxon>
    </lineage>
</organism>
<evidence type="ECO:0000256" key="4">
    <source>
        <dbReference type="ARBA" id="ARBA00023163"/>
    </source>
</evidence>
<feature type="domain" description="PAS" evidence="6">
    <location>
        <begin position="98"/>
        <end position="149"/>
    </location>
</feature>
<dbReference type="OrthoDB" id="6021714at2759"/>
<evidence type="ECO:0000259" key="6">
    <source>
        <dbReference type="PROSITE" id="PS50112"/>
    </source>
</evidence>
<gene>
    <name evidence="9" type="primary">LOAG_17690</name>
</gene>
<dbReference type="GO" id="GO:0000977">
    <property type="term" value="F:RNA polymerase II transcription regulatory region sequence-specific DNA binding"/>
    <property type="evidence" value="ECO:0007669"/>
    <property type="project" value="TreeGrafter"/>
</dbReference>
<dbReference type="Pfam" id="PF23171">
    <property type="entry name" value="bHLH_HIF1A"/>
    <property type="match status" value="1"/>
</dbReference>
<dbReference type="CDD" id="cd00130">
    <property type="entry name" value="PAS"/>
    <property type="match status" value="2"/>
</dbReference>
<dbReference type="Gene3D" id="3.30.450.20">
    <property type="entry name" value="PAS domain"/>
    <property type="match status" value="2"/>
</dbReference>
<dbReference type="NCBIfam" id="TIGR00229">
    <property type="entry name" value="sensory_box"/>
    <property type="match status" value="1"/>
</dbReference>
<dbReference type="GO" id="GO:0046983">
    <property type="term" value="F:protein dimerization activity"/>
    <property type="evidence" value="ECO:0007669"/>
    <property type="project" value="InterPro"/>
</dbReference>
<reference evidence="8" key="1">
    <citation type="submission" date="2012-04" db="EMBL/GenBank/DDBJ databases">
        <title>The Genome Sequence of Loa loa.</title>
        <authorList>
            <consortium name="The Broad Institute Genome Sequencing Platform"/>
            <consortium name="Broad Institute Genome Sequencing Center for Infectious Disease"/>
            <person name="Nutman T.B."/>
            <person name="Fink D.L."/>
            <person name="Russ C."/>
            <person name="Young S."/>
            <person name="Zeng Q."/>
            <person name="Gargeya S."/>
            <person name="Alvarado L."/>
            <person name="Berlin A."/>
            <person name="Chapman S.B."/>
            <person name="Chen Z."/>
            <person name="Freedman E."/>
            <person name="Gellesch M."/>
            <person name="Goldberg J."/>
            <person name="Griggs A."/>
            <person name="Gujja S."/>
            <person name="Heilman E.R."/>
            <person name="Heiman D."/>
            <person name="Howarth C."/>
            <person name="Mehta T."/>
            <person name="Neiman D."/>
            <person name="Pearson M."/>
            <person name="Roberts A."/>
            <person name="Saif S."/>
            <person name="Shea T."/>
            <person name="Shenoy N."/>
            <person name="Sisk P."/>
            <person name="Stolte C."/>
            <person name="Sykes S."/>
            <person name="White J."/>
            <person name="Yandava C."/>
            <person name="Haas B."/>
            <person name="Henn M.R."/>
            <person name="Nusbaum C."/>
            <person name="Birren B."/>
        </authorList>
    </citation>
    <scope>NUCLEOTIDE SEQUENCE [LARGE SCALE GENOMIC DNA]</scope>
</reference>
<feature type="domain" description="PAS" evidence="6">
    <location>
        <begin position="243"/>
        <end position="292"/>
    </location>
</feature>
<evidence type="ECO:0000256" key="5">
    <source>
        <dbReference type="ARBA" id="ARBA00023242"/>
    </source>
</evidence>
<evidence type="ECO:0000313" key="8">
    <source>
        <dbReference type="Proteomes" id="UP000095285"/>
    </source>
</evidence>
<accession>A0A1I7VRI2</accession>
<dbReference type="Pfam" id="PF14598">
    <property type="entry name" value="PAS_11"/>
    <property type="match status" value="1"/>
</dbReference>
<dbReference type="AlphaFoldDB" id="A0A1I7VRI2"/>
<dbReference type="SUPFAM" id="SSF55785">
    <property type="entry name" value="PYP-like sensor domain (PAS domain)"/>
    <property type="match status" value="2"/>
</dbReference>
<dbReference type="PROSITE" id="PS50112">
    <property type="entry name" value="PAS"/>
    <property type="match status" value="2"/>
</dbReference>
<proteinExistence type="predicted"/>
<dbReference type="Pfam" id="PF00989">
    <property type="entry name" value="PAS"/>
    <property type="match status" value="1"/>
</dbReference>
<evidence type="ECO:0000256" key="3">
    <source>
        <dbReference type="ARBA" id="ARBA00023015"/>
    </source>
</evidence>
<dbReference type="GO" id="GO:0010557">
    <property type="term" value="P:positive regulation of macromolecule biosynthetic process"/>
    <property type="evidence" value="ECO:0007669"/>
    <property type="project" value="UniProtKB-ARBA"/>
</dbReference>
<feature type="domain" description="BHLH" evidence="7">
    <location>
        <begin position="20"/>
        <end position="74"/>
    </location>
</feature>
<evidence type="ECO:0000256" key="1">
    <source>
        <dbReference type="ARBA" id="ARBA00004123"/>
    </source>
</evidence>
<sequence>MSGHDAEFFTEFSRKQTLDRRRESSRFAARDRRGKEADIFTDLKVVVPIVDEATVTHVDRIAILRVALTLCRLRKVVTKFLRINPEEEREYFWSETTLLECLDGFLAIVDLDGIILYVSESVSIYLGLTQTDLTGRSLKEFIHTSDYEEYVSCDTGSATDRGCGRVYTLRMKSVISPRGRNLNLKNAVFKPIICHIRSLSAENGRVRIIQASAQPAGQGNGVFAASRNAEVQNGTYLTRHTYDMKFSYVSESFNYILRHESRSLMGTSFYNLIHPADLDVVVVSIREMLTKGHTRTPYYRLIGLNKSVLWVQTEAATVNHTTKGQKGQYIICLHQLIGTQSERDSFINANNSSASFYPAPIKQEVTESSEPMRSSYNEVLQWLFRAQQSSKSPPGSLLFGNESNKNRIEYNSESTATRVEITNYGTKNGITVSGASNYVYENNSNNAFVHNGNGGAEFHAFATEIDRCRLRTNNVRANCGGGPTNGNIRNCTNHCFQTDFSESTTAAILNTVRLSAVSTADAYLLPQNNINTGATTVTATGRSSGNIFPTLSTKGTQYSRSMTCYDPYLNNSITAATATSSNTILAFNNNSIHMQSNLSTSPMNCTTEIPRVAYNKENGGNDTIEGTDDWQMFAPFVAHDDMMQLSTDLQGLLPDFNFVDWIPSDPAPLPSLPAEERGMTLLGNVSIPMQMAFDRSNIYANSSIPLLSKPNTRGLPATPWRQLQQQNQQCHQENMNTGTATATPWLEVELTATYTRSNDYPSGMFHRNNSTASMQ</sequence>
<keyword evidence="5" id="KW-0539">Nucleus</keyword>
<dbReference type="GO" id="GO:0000981">
    <property type="term" value="F:DNA-binding transcription factor activity, RNA polymerase II-specific"/>
    <property type="evidence" value="ECO:0007669"/>
    <property type="project" value="TreeGrafter"/>
</dbReference>
<comment type="subcellular location">
    <subcellularLocation>
        <location evidence="1">Nucleus</location>
    </subcellularLocation>
</comment>
<dbReference type="InterPro" id="IPR013767">
    <property type="entry name" value="PAS_fold"/>
</dbReference>
<evidence type="ECO:0000259" key="7">
    <source>
        <dbReference type="PROSITE" id="PS50888"/>
    </source>
</evidence>
<keyword evidence="8" id="KW-1185">Reference proteome</keyword>
<keyword evidence="4" id="KW-0804">Transcription</keyword>
<dbReference type="STRING" id="7209.A0A1I7VRI2"/>
<dbReference type="PANTHER" id="PTHR23043:SF17">
    <property type="entry name" value="PROTEIN SIMILAR"/>
    <property type="match status" value="1"/>
</dbReference>
<dbReference type="FunCoup" id="A0A1I7VRI2">
    <property type="interactions" value="360"/>
</dbReference>
<dbReference type="InterPro" id="IPR000014">
    <property type="entry name" value="PAS"/>
</dbReference>
<dbReference type="eggNOG" id="KOG3558">
    <property type="taxonomic scope" value="Eukaryota"/>
</dbReference>
<dbReference type="WBParaSite" id="EN70_5444">
    <property type="protein sequence ID" value="EN70_5444"/>
    <property type="gene ID" value="EN70_5444"/>
</dbReference>
<dbReference type="GO" id="GO:0071456">
    <property type="term" value="P:cellular response to hypoxia"/>
    <property type="evidence" value="ECO:0007669"/>
    <property type="project" value="TreeGrafter"/>
</dbReference>
<keyword evidence="3" id="KW-0805">Transcription regulation</keyword>
<name>A0A1I7VRI2_LOALO</name>
<dbReference type="PANTHER" id="PTHR23043">
    <property type="entry name" value="HYPOXIA-INDUCIBLE FACTOR 1 ALPHA"/>
    <property type="match status" value="1"/>
</dbReference>
<keyword evidence="2" id="KW-0677">Repeat</keyword>
<reference evidence="9" key="2">
    <citation type="submission" date="2016-11" db="UniProtKB">
        <authorList>
            <consortium name="WormBaseParasite"/>
        </authorList>
    </citation>
    <scope>IDENTIFICATION</scope>
</reference>
<dbReference type="InParanoid" id="A0A1I7VRI2"/>
<dbReference type="InterPro" id="IPR011598">
    <property type="entry name" value="bHLH_dom"/>
</dbReference>
<dbReference type="Proteomes" id="UP000095285">
    <property type="component" value="Unassembled WGS sequence"/>
</dbReference>
<dbReference type="SMART" id="SM00091">
    <property type="entry name" value="PAS"/>
    <property type="match status" value="2"/>
</dbReference>
<dbReference type="PROSITE" id="PS50888">
    <property type="entry name" value="BHLH"/>
    <property type="match status" value="1"/>
</dbReference>
<evidence type="ECO:0000313" key="9">
    <source>
        <dbReference type="WBParaSite" id="EN70_5444"/>
    </source>
</evidence>
<dbReference type="GO" id="GO:0005634">
    <property type="term" value="C:nucleus"/>
    <property type="evidence" value="ECO:0007669"/>
    <property type="project" value="UniProtKB-SubCell"/>
</dbReference>